<feature type="non-terminal residue" evidence="7">
    <location>
        <position position="140"/>
    </location>
</feature>
<sequence length="140" mass="16058">SAGLNARTFPAKLWRLLNSRRVRSVHWGNLPQGLLIEHSLFERELLSPAGAQGPAPHTFRAMRFASFMCQLYLYSFHKVPGWVGMALTGDARAWLHYRNPSFRRDCLDLLLGVKRRTRAKEQWLVAGQGGFRRPPCSFHL</sequence>
<evidence type="ECO:0000256" key="2">
    <source>
        <dbReference type="ARBA" id="ARBA00006403"/>
    </source>
</evidence>
<keyword evidence="8" id="KW-1185">Reference proteome</keyword>
<accession>A0A7L3HTR6</accession>
<comment type="similarity">
    <text evidence="2 5">Belongs to the HSF family.</text>
</comment>
<feature type="non-terminal residue" evidence="7">
    <location>
        <position position="1"/>
    </location>
</feature>
<evidence type="ECO:0000256" key="4">
    <source>
        <dbReference type="ARBA" id="ARBA00023242"/>
    </source>
</evidence>
<organism evidence="7 8">
    <name type="scientific">Pardalotus punctatus</name>
    <name type="common">spotted pardalote</name>
    <dbReference type="NCBI Taxonomy" id="254575"/>
    <lineage>
        <taxon>Eukaryota</taxon>
        <taxon>Metazoa</taxon>
        <taxon>Chordata</taxon>
        <taxon>Craniata</taxon>
        <taxon>Vertebrata</taxon>
        <taxon>Euteleostomi</taxon>
        <taxon>Archelosauria</taxon>
        <taxon>Archosauria</taxon>
        <taxon>Dinosauria</taxon>
        <taxon>Saurischia</taxon>
        <taxon>Theropoda</taxon>
        <taxon>Coelurosauria</taxon>
        <taxon>Aves</taxon>
        <taxon>Neognathae</taxon>
        <taxon>Neoaves</taxon>
        <taxon>Telluraves</taxon>
        <taxon>Australaves</taxon>
        <taxon>Passeriformes</taxon>
        <taxon>Meliphagoidea</taxon>
        <taxon>Pardalotidae</taxon>
        <taxon>Pardalotus</taxon>
    </lineage>
</organism>
<dbReference type="InterPro" id="IPR036388">
    <property type="entry name" value="WH-like_DNA-bd_sf"/>
</dbReference>
<name>A0A7L3HTR6_9PASS</name>
<evidence type="ECO:0000256" key="5">
    <source>
        <dbReference type="RuleBase" id="RU004020"/>
    </source>
</evidence>
<keyword evidence="4" id="KW-0539">Nucleus</keyword>
<dbReference type="InterPro" id="IPR000232">
    <property type="entry name" value="HSF_DNA-bd"/>
</dbReference>
<comment type="caution">
    <text evidence="7">The sequence shown here is derived from an EMBL/GenBank/DDBJ whole genome shotgun (WGS) entry which is preliminary data.</text>
</comment>
<keyword evidence="3" id="KW-0238">DNA-binding</keyword>
<evidence type="ECO:0000259" key="6">
    <source>
        <dbReference type="SMART" id="SM00415"/>
    </source>
</evidence>
<proteinExistence type="inferred from homology"/>
<dbReference type="InterPro" id="IPR036390">
    <property type="entry name" value="WH_DNA-bd_sf"/>
</dbReference>
<protein>
    <submittedName>
        <fullName evidence="7">HSF5 protein</fullName>
    </submittedName>
</protein>
<dbReference type="Pfam" id="PF00447">
    <property type="entry name" value="HSF_DNA-bind"/>
    <property type="match status" value="1"/>
</dbReference>
<evidence type="ECO:0000313" key="8">
    <source>
        <dbReference type="Proteomes" id="UP000570592"/>
    </source>
</evidence>
<evidence type="ECO:0000313" key="7">
    <source>
        <dbReference type="EMBL" id="NXU08665.1"/>
    </source>
</evidence>
<dbReference type="AlphaFoldDB" id="A0A7L3HTR6"/>
<dbReference type="EMBL" id="VZTX01001937">
    <property type="protein sequence ID" value="NXU08665.1"/>
    <property type="molecule type" value="Genomic_DNA"/>
</dbReference>
<feature type="domain" description="HSF-type DNA-binding" evidence="6">
    <location>
        <begin position="5"/>
        <end position="116"/>
    </location>
</feature>
<evidence type="ECO:0000256" key="1">
    <source>
        <dbReference type="ARBA" id="ARBA00004123"/>
    </source>
</evidence>
<dbReference type="SUPFAM" id="SSF46785">
    <property type="entry name" value="Winged helix' DNA-binding domain"/>
    <property type="match status" value="1"/>
</dbReference>
<dbReference type="Gene3D" id="1.10.10.10">
    <property type="entry name" value="Winged helix-like DNA-binding domain superfamily/Winged helix DNA-binding domain"/>
    <property type="match status" value="1"/>
</dbReference>
<dbReference type="Proteomes" id="UP000570592">
    <property type="component" value="Unassembled WGS sequence"/>
</dbReference>
<dbReference type="GO" id="GO:0005634">
    <property type="term" value="C:nucleus"/>
    <property type="evidence" value="ECO:0007669"/>
    <property type="project" value="UniProtKB-SubCell"/>
</dbReference>
<dbReference type="GO" id="GO:0043565">
    <property type="term" value="F:sequence-specific DNA binding"/>
    <property type="evidence" value="ECO:0007669"/>
    <property type="project" value="InterPro"/>
</dbReference>
<dbReference type="GO" id="GO:0003700">
    <property type="term" value="F:DNA-binding transcription factor activity"/>
    <property type="evidence" value="ECO:0007669"/>
    <property type="project" value="InterPro"/>
</dbReference>
<evidence type="ECO:0000256" key="3">
    <source>
        <dbReference type="ARBA" id="ARBA00023125"/>
    </source>
</evidence>
<comment type="subcellular location">
    <subcellularLocation>
        <location evidence="1">Nucleus</location>
    </subcellularLocation>
</comment>
<gene>
    <name evidence="7" type="primary">Hsf5_0</name>
    <name evidence="7" type="ORF">PARPUN_R06861</name>
</gene>
<reference evidence="7 8" key="1">
    <citation type="submission" date="2019-09" db="EMBL/GenBank/DDBJ databases">
        <title>Bird 10,000 Genomes (B10K) Project - Family phase.</title>
        <authorList>
            <person name="Zhang G."/>
        </authorList>
    </citation>
    <scope>NUCLEOTIDE SEQUENCE [LARGE SCALE GENOMIC DNA]</scope>
    <source>
        <strain evidence="7">B10K-DU-029-51</strain>
    </source>
</reference>
<dbReference type="SMART" id="SM00415">
    <property type="entry name" value="HSF"/>
    <property type="match status" value="1"/>
</dbReference>